<sequence>MTERKKVLIAGATGVVGLAAMKHFANQCIKTVAISRRTPRETYGAAHISLDLMDADACAAFAREHGDVTHLVYAALFEKPGLIAGWRETDQIDTNDAMLRNLMQPLLESAKSLRHVSILQGTKAYGAHIRPIETPAREDRSEVEHENFYWKQEAYLREAAKGASWSWSTFRPQIIFGEATGAAMNLIPAIGAYGALLKEKGEPLHFPGGAHTVLEAADADLVARAIAWAGESDAAANQIFNVTNGDVFTWRGVWPAIAAALGMEVGEERPMRAGVWLESQSDAWATLARKHGLTEPDLKALLGESHHYIDFTMASGLEGQLPPAIVSTIKLRQSGFTEVIDTEAMFAKWFAWSQEAGYLPRPQ</sequence>
<keyword evidence="3" id="KW-1185">Reference proteome</keyword>
<dbReference type="AlphaFoldDB" id="A0A399RMD5"/>
<dbReference type="InterPro" id="IPR036291">
    <property type="entry name" value="NAD(P)-bd_dom_sf"/>
</dbReference>
<accession>A0A399RMD5</accession>
<feature type="domain" description="PRISE-like Rossmann-fold" evidence="1">
    <location>
        <begin position="90"/>
        <end position="294"/>
    </location>
</feature>
<organism evidence="2 3">
    <name type="scientific">Henriciella algicola</name>
    <dbReference type="NCBI Taxonomy" id="1608422"/>
    <lineage>
        <taxon>Bacteria</taxon>
        <taxon>Pseudomonadati</taxon>
        <taxon>Pseudomonadota</taxon>
        <taxon>Alphaproteobacteria</taxon>
        <taxon>Hyphomonadales</taxon>
        <taxon>Hyphomonadaceae</taxon>
        <taxon>Henriciella</taxon>
    </lineage>
</organism>
<gene>
    <name evidence="2" type="ORF">D1222_06520</name>
</gene>
<dbReference type="OrthoDB" id="4392084at2"/>
<dbReference type="Gene3D" id="3.40.50.720">
    <property type="entry name" value="NAD(P)-binding Rossmann-like Domain"/>
    <property type="match status" value="1"/>
</dbReference>
<dbReference type="CDD" id="cd08948">
    <property type="entry name" value="5beta-POR_like_SDR_a"/>
    <property type="match status" value="1"/>
</dbReference>
<protein>
    <submittedName>
        <fullName evidence="2">SDR family oxidoreductase</fullName>
    </submittedName>
</protein>
<evidence type="ECO:0000313" key="2">
    <source>
        <dbReference type="EMBL" id="RIJ31891.1"/>
    </source>
</evidence>
<dbReference type="EMBL" id="QWGA01000003">
    <property type="protein sequence ID" value="RIJ31891.1"/>
    <property type="molecule type" value="Genomic_DNA"/>
</dbReference>
<dbReference type="RefSeq" id="WP_119453381.1">
    <property type="nucleotide sequence ID" value="NZ_QWGA01000003.1"/>
</dbReference>
<dbReference type="InterPro" id="IPR055222">
    <property type="entry name" value="PRISE-like_Rossmann-fold"/>
</dbReference>
<dbReference type="PANTHER" id="PTHR32487:SF0">
    <property type="entry name" value="3-OXO-DELTA(4,5)-STEROID 5-BETA-REDUCTASE"/>
    <property type="match status" value="1"/>
</dbReference>
<evidence type="ECO:0000259" key="1">
    <source>
        <dbReference type="Pfam" id="PF22917"/>
    </source>
</evidence>
<proteinExistence type="predicted"/>
<dbReference type="Proteomes" id="UP000265845">
    <property type="component" value="Unassembled WGS sequence"/>
</dbReference>
<dbReference type="SUPFAM" id="SSF51735">
    <property type="entry name" value="NAD(P)-binding Rossmann-fold domains"/>
    <property type="match status" value="1"/>
</dbReference>
<reference evidence="2 3" key="1">
    <citation type="submission" date="2018-08" db="EMBL/GenBank/DDBJ databases">
        <title>Henriciella mobilis sp. nov., isolated from seawater.</title>
        <authorList>
            <person name="Cheng H."/>
            <person name="Wu Y.-H."/>
            <person name="Xu X.-W."/>
            <person name="Guo L.-L."/>
        </authorList>
    </citation>
    <scope>NUCLEOTIDE SEQUENCE [LARGE SCALE GENOMIC DNA]</scope>
    <source>
        <strain evidence="2 3">CCUG67844</strain>
    </source>
</reference>
<dbReference type="Pfam" id="PF22917">
    <property type="entry name" value="PRISE"/>
    <property type="match status" value="1"/>
</dbReference>
<comment type="caution">
    <text evidence="2">The sequence shown here is derived from an EMBL/GenBank/DDBJ whole genome shotgun (WGS) entry which is preliminary data.</text>
</comment>
<evidence type="ECO:0000313" key="3">
    <source>
        <dbReference type="Proteomes" id="UP000265845"/>
    </source>
</evidence>
<dbReference type="PANTHER" id="PTHR32487">
    <property type="entry name" value="3-OXO-DELTA(4,5)-STEROID 5-BETA-REDUCTASE"/>
    <property type="match status" value="1"/>
</dbReference>
<name>A0A399RMD5_9PROT</name>